<comment type="caution">
    <text evidence="2">The sequence shown here is derived from an EMBL/GenBank/DDBJ whole genome shotgun (WGS) entry which is preliminary data.</text>
</comment>
<reference evidence="2 3" key="1">
    <citation type="journal article" date="2019" name="Commun. Biol.">
        <title>The bagworm genome reveals a unique fibroin gene that provides high tensile strength.</title>
        <authorList>
            <person name="Kono N."/>
            <person name="Nakamura H."/>
            <person name="Ohtoshi R."/>
            <person name="Tomita M."/>
            <person name="Numata K."/>
            <person name="Arakawa K."/>
        </authorList>
    </citation>
    <scope>NUCLEOTIDE SEQUENCE [LARGE SCALE GENOMIC DNA]</scope>
</reference>
<sequence>MPDERSNRRHNFVGFHAPSRRPTVIAAGGTGHAASGPGRGSRRLGNINKRFNASDNDTPAAYLIRPSRASATAARPATRRRVSKSFTEPSRDVTDKCNPSDRAGLCTAAVGTLHDLQAWQLNKEKIQEGTSIAIHVTPPDGEEDDEFAAQTPPRVRRKLSTPLAATLPSAAAENAIDLANHRSTGGRSLSALDRTKRRFSTMVTGGAAAAVSRRLSATIGWCLAAPGHVKPHIVRQGRALCMQYIRCQIRRSTISSKKMAEDSVKIKTKAYINNGQSIGFFLLFVSHLQQRRPIGLR</sequence>
<keyword evidence="3" id="KW-1185">Reference proteome</keyword>
<evidence type="ECO:0000313" key="2">
    <source>
        <dbReference type="EMBL" id="GBP71040.1"/>
    </source>
</evidence>
<feature type="region of interest" description="Disordered" evidence="1">
    <location>
        <begin position="66"/>
        <end position="95"/>
    </location>
</feature>
<feature type="region of interest" description="Disordered" evidence="1">
    <location>
        <begin position="1"/>
        <end position="43"/>
    </location>
</feature>
<feature type="compositionally biased region" description="Low complexity" evidence="1">
    <location>
        <begin position="66"/>
        <end position="76"/>
    </location>
</feature>
<dbReference type="Proteomes" id="UP000299102">
    <property type="component" value="Unassembled WGS sequence"/>
</dbReference>
<dbReference type="AlphaFoldDB" id="A0A4C1Y6B2"/>
<proteinExistence type="predicted"/>
<gene>
    <name evidence="2" type="ORF">EVAR_37880_1</name>
</gene>
<name>A0A4C1Y6B2_EUMVA</name>
<protein>
    <submittedName>
        <fullName evidence="2">Uncharacterized protein</fullName>
    </submittedName>
</protein>
<evidence type="ECO:0000256" key="1">
    <source>
        <dbReference type="SAM" id="MobiDB-lite"/>
    </source>
</evidence>
<evidence type="ECO:0000313" key="3">
    <source>
        <dbReference type="Proteomes" id="UP000299102"/>
    </source>
</evidence>
<organism evidence="2 3">
    <name type="scientific">Eumeta variegata</name>
    <name type="common">Bagworm moth</name>
    <name type="synonym">Eumeta japonica</name>
    <dbReference type="NCBI Taxonomy" id="151549"/>
    <lineage>
        <taxon>Eukaryota</taxon>
        <taxon>Metazoa</taxon>
        <taxon>Ecdysozoa</taxon>
        <taxon>Arthropoda</taxon>
        <taxon>Hexapoda</taxon>
        <taxon>Insecta</taxon>
        <taxon>Pterygota</taxon>
        <taxon>Neoptera</taxon>
        <taxon>Endopterygota</taxon>
        <taxon>Lepidoptera</taxon>
        <taxon>Glossata</taxon>
        <taxon>Ditrysia</taxon>
        <taxon>Tineoidea</taxon>
        <taxon>Psychidae</taxon>
        <taxon>Oiketicinae</taxon>
        <taxon>Eumeta</taxon>
    </lineage>
</organism>
<accession>A0A4C1Y6B2</accession>
<dbReference type="EMBL" id="BGZK01001095">
    <property type="protein sequence ID" value="GBP71040.1"/>
    <property type="molecule type" value="Genomic_DNA"/>
</dbReference>
<dbReference type="OrthoDB" id="6021377at2759"/>